<gene>
    <name evidence="2" type="ORF">BG006_001799</name>
</gene>
<protein>
    <submittedName>
        <fullName evidence="2">Uncharacterized protein</fullName>
    </submittedName>
</protein>
<name>A0A9P5SCF2_9FUNG</name>
<comment type="caution">
    <text evidence="2">The sequence shown here is derived from an EMBL/GenBank/DDBJ whole genome shotgun (WGS) entry which is preliminary data.</text>
</comment>
<dbReference type="SUPFAM" id="SSF52047">
    <property type="entry name" value="RNI-like"/>
    <property type="match status" value="1"/>
</dbReference>
<dbReference type="EMBL" id="JAAAUY010001376">
    <property type="protein sequence ID" value="KAF9323057.1"/>
    <property type="molecule type" value="Genomic_DNA"/>
</dbReference>
<dbReference type="InterPro" id="IPR032675">
    <property type="entry name" value="LRR_dom_sf"/>
</dbReference>
<sequence length="549" mass="60278">MASAQYSILESARAFLSNNRSSLRDLSILNLSGGSNLLLSEVQTIVSLRHLALDGWIDPSGSRLRQIFQDCKNLQSLSLAMNALSLDETTFGELAEAPFPITSIKRLVLDRSTISMDLLTNLARCMPHLKYLSLANTYGFSHSTSHDDSSSWSDSDEEASGDSDLDVNDIFGNYMDDYSDRSPPPSVANTYTGEGSPVTSFIGEDVVLDPAPFPPTDDVDVVSNASHESPDVAFTPASGLADTAEPLGAWSYDEENKLRKLHQLCPDIVSFDFTGCKSDGVDDAMLTTICQLWGTNGLQALKFGGVCQFWDSTCCTIAQYCSRTLTVLELSSRHHTPAQFAFVQLDPMAQVLLESCRALEVLRIDSYPIRAGDIGYEPWQCSNLKELGIWIAELKTLILTAEDCLLPSTPGSDLDLWADLAVLETLSVEYLGPFALDKVVVDWVAQSWTGVKAIFGFFFCRQAPSAKMNDWREVLDTTEEALADVPADIDCARNVTLVGFQLMAPHVGRQAYHYTFENFLGCCDLEMVPTLDLPQGFGLSKHNVCKKQA</sequence>
<feature type="region of interest" description="Disordered" evidence="1">
    <location>
        <begin position="145"/>
        <end position="166"/>
    </location>
</feature>
<feature type="compositionally biased region" description="Acidic residues" evidence="1">
    <location>
        <begin position="154"/>
        <end position="166"/>
    </location>
</feature>
<reference evidence="2" key="1">
    <citation type="journal article" date="2020" name="Fungal Divers.">
        <title>Resolving the Mortierellaceae phylogeny through synthesis of multi-gene phylogenetics and phylogenomics.</title>
        <authorList>
            <person name="Vandepol N."/>
            <person name="Liber J."/>
            <person name="Desiro A."/>
            <person name="Na H."/>
            <person name="Kennedy M."/>
            <person name="Barry K."/>
            <person name="Grigoriev I.V."/>
            <person name="Miller A.N."/>
            <person name="O'Donnell K."/>
            <person name="Stajich J.E."/>
            <person name="Bonito G."/>
        </authorList>
    </citation>
    <scope>NUCLEOTIDE SEQUENCE</scope>
    <source>
        <strain evidence="2">NVP1</strain>
    </source>
</reference>
<evidence type="ECO:0000313" key="3">
    <source>
        <dbReference type="Proteomes" id="UP000696485"/>
    </source>
</evidence>
<evidence type="ECO:0000256" key="1">
    <source>
        <dbReference type="SAM" id="MobiDB-lite"/>
    </source>
</evidence>
<dbReference type="Proteomes" id="UP000696485">
    <property type="component" value="Unassembled WGS sequence"/>
</dbReference>
<dbReference type="AlphaFoldDB" id="A0A9P5SCF2"/>
<dbReference type="Gene3D" id="3.80.10.10">
    <property type="entry name" value="Ribonuclease Inhibitor"/>
    <property type="match status" value="2"/>
</dbReference>
<accession>A0A9P5SCF2</accession>
<evidence type="ECO:0000313" key="2">
    <source>
        <dbReference type="EMBL" id="KAF9323057.1"/>
    </source>
</evidence>
<organism evidence="2 3">
    <name type="scientific">Podila minutissima</name>
    <dbReference type="NCBI Taxonomy" id="64525"/>
    <lineage>
        <taxon>Eukaryota</taxon>
        <taxon>Fungi</taxon>
        <taxon>Fungi incertae sedis</taxon>
        <taxon>Mucoromycota</taxon>
        <taxon>Mortierellomycotina</taxon>
        <taxon>Mortierellomycetes</taxon>
        <taxon>Mortierellales</taxon>
        <taxon>Mortierellaceae</taxon>
        <taxon>Podila</taxon>
    </lineage>
</organism>
<keyword evidence="3" id="KW-1185">Reference proteome</keyword>
<proteinExistence type="predicted"/>